<keyword evidence="4" id="KW-0378">Hydrolase</keyword>
<dbReference type="EMBL" id="KQ246416">
    <property type="protein sequence ID" value="KNC72852.1"/>
    <property type="molecule type" value="Genomic_DNA"/>
</dbReference>
<dbReference type="InterPro" id="IPR012338">
    <property type="entry name" value="Beta-lactam/transpept-like"/>
</dbReference>
<comment type="catalytic activity">
    <reaction evidence="5">
        <text>L-glutamine + H2O = L-glutamate + NH4(+)</text>
        <dbReference type="Rhea" id="RHEA:15889"/>
        <dbReference type="ChEBI" id="CHEBI:15377"/>
        <dbReference type="ChEBI" id="CHEBI:28938"/>
        <dbReference type="ChEBI" id="CHEBI:29985"/>
        <dbReference type="ChEBI" id="CHEBI:58359"/>
        <dbReference type="EC" id="3.5.1.2"/>
    </reaction>
</comment>
<dbReference type="Pfam" id="PF04960">
    <property type="entry name" value="Glutaminase"/>
    <property type="match status" value="1"/>
</dbReference>
<proteinExistence type="inferred from homology"/>
<name>A0A0L0F7Z6_9EUKA</name>
<dbReference type="eggNOG" id="KOG0506">
    <property type="taxonomic scope" value="Eukaryota"/>
</dbReference>
<comment type="subunit">
    <text evidence="2">Homotetramer.</text>
</comment>
<dbReference type="Proteomes" id="UP000054560">
    <property type="component" value="Unassembled WGS sequence"/>
</dbReference>
<dbReference type="SUPFAM" id="SSF56601">
    <property type="entry name" value="beta-lactamase/transpeptidase-like"/>
    <property type="match status" value="1"/>
</dbReference>
<evidence type="ECO:0000256" key="1">
    <source>
        <dbReference type="ARBA" id="ARBA00011076"/>
    </source>
</evidence>
<evidence type="ECO:0000256" key="3">
    <source>
        <dbReference type="ARBA" id="ARBA00012918"/>
    </source>
</evidence>
<evidence type="ECO:0000256" key="4">
    <source>
        <dbReference type="ARBA" id="ARBA00022801"/>
    </source>
</evidence>
<reference evidence="7 8" key="1">
    <citation type="submission" date="2011-02" db="EMBL/GenBank/DDBJ databases">
        <title>The Genome Sequence of Sphaeroforma arctica JP610.</title>
        <authorList>
            <consortium name="The Broad Institute Genome Sequencing Platform"/>
            <person name="Russ C."/>
            <person name="Cuomo C."/>
            <person name="Young S.K."/>
            <person name="Zeng Q."/>
            <person name="Gargeya S."/>
            <person name="Alvarado L."/>
            <person name="Berlin A."/>
            <person name="Chapman S.B."/>
            <person name="Chen Z."/>
            <person name="Freedman E."/>
            <person name="Gellesch M."/>
            <person name="Goldberg J."/>
            <person name="Griggs A."/>
            <person name="Gujja S."/>
            <person name="Heilman E."/>
            <person name="Heiman D."/>
            <person name="Howarth C."/>
            <person name="Mehta T."/>
            <person name="Neiman D."/>
            <person name="Pearson M."/>
            <person name="Roberts A."/>
            <person name="Saif S."/>
            <person name="Shea T."/>
            <person name="Shenoy N."/>
            <person name="Sisk P."/>
            <person name="Stolte C."/>
            <person name="Sykes S."/>
            <person name="White J."/>
            <person name="Yandava C."/>
            <person name="Burger G."/>
            <person name="Gray M.W."/>
            <person name="Holland P.W.H."/>
            <person name="King N."/>
            <person name="Lang F.B.F."/>
            <person name="Roger A.J."/>
            <person name="Ruiz-Trillo I."/>
            <person name="Haas B."/>
            <person name="Nusbaum C."/>
            <person name="Birren B."/>
        </authorList>
    </citation>
    <scope>NUCLEOTIDE SEQUENCE [LARGE SCALE GENOMIC DNA]</scope>
    <source>
        <strain evidence="7 8">JP610</strain>
    </source>
</reference>
<keyword evidence="8" id="KW-1185">Reference proteome</keyword>
<evidence type="ECO:0000313" key="7">
    <source>
        <dbReference type="EMBL" id="KNC72852.1"/>
    </source>
</evidence>
<dbReference type="GO" id="GO:0006543">
    <property type="term" value="P:L-glutamine catabolic process"/>
    <property type="evidence" value="ECO:0007669"/>
    <property type="project" value="TreeGrafter"/>
</dbReference>
<dbReference type="InterPro" id="IPR015868">
    <property type="entry name" value="Glutaminase"/>
</dbReference>
<dbReference type="OrthoDB" id="9995210at2759"/>
<dbReference type="RefSeq" id="XP_014146754.1">
    <property type="nucleotide sequence ID" value="XM_014291279.1"/>
</dbReference>
<dbReference type="PANTHER" id="PTHR12544:SF29">
    <property type="entry name" value="GLUTAMINASE"/>
    <property type="match status" value="1"/>
</dbReference>
<dbReference type="Gene3D" id="3.40.710.10">
    <property type="entry name" value="DD-peptidase/beta-lactamase superfamily"/>
    <property type="match status" value="1"/>
</dbReference>
<sequence length="132" mass="14465">MCHMSFLSLIFHIAVHNTHCSGNFAFEFGFPCKAAISGATIMVIPGVCGIAMYSPKLGKHRMSTAAFLFSQRLTARYRVHNLLSQTHTVGSCVGATDLRDPCEYRGTQNEQICNNLVRAAATGDIPGIRRLF</sequence>
<dbReference type="PANTHER" id="PTHR12544">
    <property type="entry name" value="GLUTAMINASE"/>
    <property type="match status" value="1"/>
</dbReference>
<organism evidence="7 8">
    <name type="scientific">Sphaeroforma arctica JP610</name>
    <dbReference type="NCBI Taxonomy" id="667725"/>
    <lineage>
        <taxon>Eukaryota</taxon>
        <taxon>Ichthyosporea</taxon>
        <taxon>Ichthyophonida</taxon>
        <taxon>Sphaeroforma</taxon>
    </lineage>
</organism>
<accession>A0A0L0F7Z6</accession>
<dbReference type="AlphaFoldDB" id="A0A0L0F7Z6"/>
<dbReference type="STRING" id="667725.A0A0L0F7Z6"/>
<protein>
    <recommendedName>
        <fullName evidence="3">glutaminase</fullName>
        <ecNumber evidence="3">3.5.1.2</ecNumber>
    </recommendedName>
</protein>
<feature type="chain" id="PRO_5005538575" description="glutaminase" evidence="6">
    <location>
        <begin position="21"/>
        <end position="132"/>
    </location>
</feature>
<evidence type="ECO:0000313" key="8">
    <source>
        <dbReference type="Proteomes" id="UP000054560"/>
    </source>
</evidence>
<dbReference type="GeneID" id="25915091"/>
<evidence type="ECO:0000256" key="5">
    <source>
        <dbReference type="ARBA" id="ARBA00049534"/>
    </source>
</evidence>
<dbReference type="GO" id="GO:0006537">
    <property type="term" value="P:glutamate biosynthetic process"/>
    <property type="evidence" value="ECO:0007669"/>
    <property type="project" value="TreeGrafter"/>
</dbReference>
<evidence type="ECO:0000256" key="6">
    <source>
        <dbReference type="SAM" id="SignalP"/>
    </source>
</evidence>
<keyword evidence="6" id="KW-0732">Signal</keyword>
<dbReference type="EC" id="3.5.1.2" evidence="3"/>
<evidence type="ECO:0000256" key="2">
    <source>
        <dbReference type="ARBA" id="ARBA00011881"/>
    </source>
</evidence>
<feature type="signal peptide" evidence="6">
    <location>
        <begin position="1"/>
        <end position="20"/>
    </location>
</feature>
<gene>
    <name evidence="7" type="ORF">SARC_14587</name>
</gene>
<comment type="similarity">
    <text evidence="1">Belongs to the glutaminase family.</text>
</comment>
<dbReference type="GO" id="GO:0004359">
    <property type="term" value="F:glutaminase activity"/>
    <property type="evidence" value="ECO:0007669"/>
    <property type="project" value="UniProtKB-EC"/>
</dbReference>
<feature type="non-terminal residue" evidence="7">
    <location>
        <position position="132"/>
    </location>
</feature>